<gene>
    <name evidence="1" type="ORF">LOK49_LG05G02328</name>
</gene>
<accession>A0ACC0HRS4</accession>
<keyword evidence="2" id="KW-1185">Reference proteome</keyword>
<comment type="caution">
    <text evidence="1">The sequence shown here is derived from an EMBL/GenBank/DDBJ whole genome shotgun (WGS) entry which is preliminary data.</text>
</comment>
<evidence type="ECO:0000313" key="1">
    <source>
        <dbReference type="EMBL" id="KAI8015754.1"/>
    </source>
</evidence>
<dbReference type="Proteomes" id="UP001060215">
    <property type="component" value="Chromosome 4"/>
</dbReference>
<proteinExistence type="predicted"/>
<dbReference type="EMBL" id="CM045761">
    <property type="protein sequence ID" value="KAI8015754.1"/>
    <property type="molecule type" value="Genomic_DNA"/>
</dbReference>
<evidence type="ECO:0000313" key="2">
    <source>
        <dbReference type="Proteomes" id="UP001060215"/>
    </source>
</evidence>
<sequence>MNDPLCIPPTASERQRHALTNSARARGRGRGRDRGWGDDIVLEEAPQILEEDVIDNGLGDDDDVADVDQAEEVLTSPFLGGPLDPSVLKSFKAHIAAGIWDQKLCDSFGAQAHSHTPVDVCIRVSKLIFVAVGFLMSSVAGYWFLGWSDLLVSGLVCSLVGQICWSALWFRLKSWSAECWSASLLNVGLLVQWFSGVCYGWFWCLPAILEYLSGVGFGWFIFGLFLVQSQFMEANWWSALLGCSQIQSVANLICSAGQLLI</sequence>
<reference evidence="1 2" key="1">
    <citation type="journal article" date="2022" name="Plant J.">
        <title>Chromosome-level genome of Camellia lanceoleosa provides a valuable resource for understanding genome evolution and self-incompatibility.</title>
        <authorList>
            <person name="Gong W."/>
            <person name="Xiao S."/>
            <person name="Wang L."/>
            <person name="Liao Z."/>
            <person name="Chang Y."/>
            <person name="Mo W."/>
            <person name="Hu G."/>
            <person name="Li W."/>
            <person name="Zhao G."/>
            <person name="Zhu H."/>
            <person name="Hu X."/>
            <person name="Ji K."/>
            <person name="Xiang X."/>
            <person name="Song Q."/>
            <person name="Yuan D."/>
            <person name="Jin S."/>
            <person name="Zhang L."/>
        </authorList>
    </citation>
    <scope>NUCLEOTIDE SEQUENCE [LARGE SCALE GENOMIC DNA]</scope>
    <source>
        <strain evidence="1">SQ_2022a</strain>
    </source>
</reference>
<organism evidence="1 2">
    <name type="scientific">Camellia lanceoleosa</name>
    <dbReference type="NCBI Taxonomy" id="1840588"/>
    <lineage>
        <taxon>Eukaryota</taxon>
        <taxon>Viridiplantae</taxon>
        <taxon>Streptophyta</taxon>
        <taxon>Embryophyta</taxon>
        <taxon>Tracheophyta</taxon>
        <taxon>Spermatophyta</taxon>
        <taxon>Magnoliopsida</taxon>
        <taxon>eudicotyledons</taxon>
        <taxon>Gunneridae</taxon>
        <taxon>Pentapetalae</taxon>
        <taxon>asterids</taxon>
        <taxon>Ericales</taxon>
        <taxon>Theaceae</taxon>
        <taxon>Camellia</taxon>
    </lineage>
</organism>
<name>A0ACC0HRS4_9ERIC</name>
<protein>
    <submittedName>
        <fullName evidence="1">Uncharacterized protein</fullName>
    </submittedName>
</protein>